<evidence type="ECO:0000313" key="10">
    <source>
        <dbReference type="EMBL" id="NIJ22807.1"/>
    </source>
</evidence>
<keyword evidence="5" id="KW-0547">Nucleotide-binding</keyword>
<dbReference type="EMBL" id="JAASQP010000001">
    <property type="protein sequence ID" value="NIJ22807.1"/>
    <property type="molecule type" value="Genomic_DNA"/>
</dbReference>
<name>A0ABX0U079_9SPHN</name>
<keyword evidence="7" id="KW-0067">ATP-binding</keyword>
<dbReference type="Pfam" id="PF07568">
    <property type="entry name" value="HisKA_2"/>
    <property type="match status" value="1"/>
</dbReference>
<dbReference type="PROSITE" id="PS50885">
    <property type="entry name" value="HAMP"/>
    <property type="match status" value="1"/>
</dbReference>
<dbReference type="SMART" id="SM00304">
    <property type="entry name" value="HAMP"/>
    <property type="match status" value="1"/>
</dbReference>
<reference evidence="10 11" key="1">
    <citation type="submission" date="2020-03" db="EMBL/GenBank/DDBJ databases">
        <title>Genomic Encyclopedia of Type Strains, Phase IV (KMG-IV): sequencing the most valuable type-strain genomes for metagenomic binning, comparative biology and taxonomic classification.</title>
        <authorList>
            <person name="Goeker M."/>
        </authorList>
    </citation>
    <scope>NUCLEOTIDE SEQUENCE [LARGE SCALE GENOMIC DNA]</scope>
    <source>
        <strain evidence="10 11">DSM 22753</strain>
    </source>
</reference>
<evidence type="ECO:0000256" key="5">
    <source>
        <dbReference type="ARBA" id="ARBA00022741"/>
    </source>
</evidence>
<evidence type="ECO:0000256" key="8">
    <source>
        <dbReference type="SAM" id="Phobius"/>
    </source>
</evidence>
<comment type="caution">
    <text evidence="10">The sequence shown here is derived from an EMBL/GenBank/DDBJ whole genome shotgun (WGS) entry which is preliminary data.</text>
</comment>
<dbReference type="RefSeq" id="WP_243846601.1">
    <property type="nucleotide sequence ID" value="NZ_JAASQP010000001.1"/>
</dbReference>
<keyword evidence="8" id="KW-1133">Transmembrane helix</keyword>
<evidence type="ECO:0000256" key="7">
    <source>
        <dbReference type="ARBA" id="ARBA00022840"/>
    </source>
</evidence>
<evidence type="ECO:0000256" key="4">
    <source>
        <dbReference type="ARBA" id="ARBA00022679"/>
    </source>
</evidence>
<evidence type="ECO:0000259" key="9">
    <source>
        <dbReference type="PROSITE" id="PS50885"/>
    </source>
</evidence>
<dbReference type="GO" id="GO:0016301">
    <property type="term" value="F:kinase activity"/>
    <property type="evidence" value="ECO:0007669"/>
    <property type="project" value="UniProtKB-KW"/>
</dbReference>
<dbReference type="InterPro" id="IPR003660">
    <property type="entry name" value="HAMP_dom"/>
</dbReference>
<evidence type="ECO:0000256" key="3">
    <source>
        <dbReference type="ARBA" id="ARBA00022553"/>
    </source>
</evidence>
<dbReference type="PANTHER" id="PTHR41523">
    <property type="entry name" value="TWO-COMPONENT SYSTEM SENSOR PROTEIN"/>
    <property type="match status" value="1"/>
</dbReference>
<sequence length="516" mass="54779">MSAARPMALTRLPTGAKMFLILSGALLPLALIAIFATLQTTRIADQETRARLRVATVEVSRTLSIQLGGDIAAVRDAVDALAADPNDALACARVTGAFAPLADAAQFAIRDRGGRLLCGGGLAASAPVPAPGVPIAIEFRDGRGMLVGISGRGGTATGGVFFPVQALGELAEPSGFASVYGVDLLSDGNTLSLRRDAAVGAFARVERARAPVAIADLVVELTVPSAAITSPLIVAMLLPLLMWAAAASIGWFVVDRLLIRPLRRLRAQVGAYAPGRDFEPAPYRRAPAQEIAELGDTFGDITRTVRLHEADLADGLVRQTKLTREVHHRVKNNLQVIASLINFHSRSATTPEAAEAYASIQRRVDALAVVHRYHFAEMEVSRGLELRPVLGELASNIRATAPEEAARLAIALEVEPVLVNQDVAVAVAFLVTELVELAMLINPVSQIRIAVRSTEDGRATLRVVSTSLIESDALEHLLATRYGRVITGLGRQLRSALHHDPLTGAYDITIPITGKT</sequence>
<protein>
    <recommendedName>
        <fullName evidence="2">histidine kinase</fullName>
        <ecNumber evidence="2">2.7.13.3</ecNumber>
    </recommendedName>
</protein>
<organism evidence="10 11">
    <name type="scientific">Sphingomonas japonica</name>
    <dbReference type="NCBI Taxonomy" id="511662"/>
    <lineage>
        <taxon>Bacteria</taxon>
        <taxon>Pseudomonadati</taxon>
        <taxon>Pseudomonadota</taxon>
        <taxon>Alphaproteobacteria</taxon>
        <taxon>Sphingomonadales</taxon>
        <taxon>Sphingomonadaceae</taxon>
        <taxon>Sphingomonas</taxon>
    </lineage>
</organism>
<proteinExistence type="predicted"/>
<comment type="catalytic activity">
    <reaction evidence="1">
        <text>ATP + protein L-histidine = ADP + protein N-phospho-L-histidine.</text>
        <dbReference type="EC" id="2.7.13.3"/>
    </reaction>
</comment>
<keyword evidence="4" id="KW-0808">Transferase</keyword>
<evidence type="ECO:0000313" key="11">
    <source>
        <dbReference type="Proteomes" id="UP000788153"/>
    </source>
</evidence>
<dbReference type="Proteomes" id="UP000788153">
    <property type="component" value="Unassembled WGS sequence"/>
</dbReference>
<evidence type="ECO:0000256" key="2">
    <source>
        <dbReference type="ARBA" id="ARBA00012438"/>
    </source>
</evidence>
<dbReference type="InterPro" id="IPR011495">
    <property type="entry name" value="Sig_transdc_His_kin_sub2_dim/P"/>
</dbReference>
<keyword evidence="6 10" id="KW-0418">Kinase</keyword>
<feature type="domain" description="HAMP" evidence="9">
    <location>
        <begin position="256"/>
        <end position="310"/>
    </location>
</feature>
<dbReference type="PANTHER" id="PTHR41523:SF8">
    <property type="entry name" value="ETHYLENE RESPONSE SENSOR PROTEIN"/>
    <property type="match status" value="1"/>
</dbReference>
<evidence type="ECO:0000256" key="1">
    <source>
        <dbReference type="ARBA" id="ARBA00000085"/>
    </source>
</evidence>
<feature type="transmembrane region" description="Helical" evidence="8">
    <location>
        <begin position="232"/>
        <end position="254"/>
    </location>
</feature>
<keyword evidence="3" id="KW-0597">Phosphoprotein</keyword>
<dbReference type="Gene3D" id="3.30.450.20">
    <property type="entry name" value="PAS domain"/>
    <property type="match status" value="1"/>
</dbReference>
<accession>A0ABX0U079</accession>
<keyword evidence="11" id="KW-1185">Reference proteome</keyword>
<keyword evidence="8" id="KW-0812">Transmembrane</keyword>
<keyword evidence="8" id="KW-0472">Membrane</keyword>
<evidence type="ECO:0000256" key="6">
    <source>
        <dbReference type="ARBA" id="ARBA00022777"/>
    </source>
</evidence>
<gene>
    <name evidence="10" type="ORF">FHT01_000349</name>
</gene>
<dbReference type="EC" id="2.7.13.3" evidence="2"/>